<feature type="transmembrane region" description="Helical" evidence="8">
    <location>
        <begin position="556"/>
        <end position="577"/>
    </location>
</feature>
<dbReference type="Pfam" id="PF03772">
    <property type="entry name" value="Competence"/>
    <property type="match status" value="1"/>
</dbReference>
<evidence type="ECO:0000256" key="3">
    <source>
        <dbReference type="ARBA" id="ARBA00022692"/>
    </source>
</evidence>
<proteinExistence type="predicted"/>
<dbReference type="EMBL" id="CP043314">
    <property type="protein sequence ID" value="QEK38941.1"/>
    <property type="molecule type" value="Genomic_DNA"/>
</dbReference>
<feature type="transmembrane region" description="Helical" evidence="8">
    <location>
        <begin position="344"/>
        <end position="362"/>
    </location>
</feature>
<evidence type="ECO:0000313" key="11">
    <source>
        <dbReference type="Proteomes" id="UP000324924"/>
    </source>
</evidence>
<feature type="domain" description="ComEC/Rec2-related protein" evidence="9">
    <location>
        <begin position="319"/>
        <end position="607"/>
    </location>
</feature>
<evidence type="ECO:0000256" key="8">
    <source>
        <dbReference type="SAM" id="Phobius"/>
    </source>
</evidence>
<feature type="transmembrane region" description="Helical" evidence="8">
    <location>
        <begin position="666"/>
        <end position="685"/>
    </location>
</feature>
<keyword evidence="11" id="KW-1185">Reference proteome</keyword>
<dbReference type="GO" id="GO:0005886">
    <property type="term" value="C:plasma membrane"/>
    <property type="evidence" value="ECO:0007669"/>
    <property type="project" value="UniProtKB-SubCell"/>
</dbReference>
<keyword evidence="2" id="KW-1003">Cell membrane</keyword>
<feature type="compositionally biased region" description="Polar residues" evidence="7">
    <location>
        <begin position="285"/>
        <end position="295"/>
    </location>
</feature>
<evidence type="ECO:0000256" key="6">
    <source>
        <dbReference type="SAM" id="Coils"/>
    </source>
</evidence>
<keyword evidence="3 8" id="KW-0812">Transmembrane</keyword>
<accession>A0A5C0UGZ8</accession>
<comment type="subcellular location">
    <subcellularLocation>
        <location evidence="1">Cell membrane</location>
        <topology evidence="1">Multi-pass membrane protein</topology>
    </subcellularLocation>
</comment>
<evidence type="ECO:0000256" key="1">
    <source>
        <dbReference type="ARBA" id="ARBA00004651"/>
    </source>
</evidence>
<keyword evidence="6" id="KW-0175">Coiled coil</keyword>
<protein>
    <submittedName>
        <fullName evidence="10">ComEC/Rec2 family competence protein</fullName>
    </submittedName>
</protein>
<dbReference type="OrthoDB" id="9790149at2"/>
<feature type="transmembrane region" description="Helical" evidence="8">
    <location>
        <begin position="492"/>
        <end position="514"/>
    </location>
</feature>
<dbReference type="PANTHER" id="PTHR30619">
    <property type="entry name" value="DNA INTERNALIZATION/COMPETENCE PROTEIN COMEC/REC2"/>
    <property type="match status" value="1"/>
</dbReference>
<reference evidence="10 11" key="1">
    <citation type="submission" date="2019-08" db="EMBL/GenBank/DDBJ databases">
        <title>Highly reduced genomes of protist endosymbionts show evolutionary convergence.</title>
        <authorList>
            <person name="George E."/>
            <person name="Husnik F."/>
            <person name="Tashyreva D."/>
            <person name="Prokopchuk G."/>
            <person name="Horak A."/>
            <person name="Kwong W.K."/>
            <person name="Lukes J."/>
            <person name="Keeling P.J."/>
        </authorList>
    </citation>
    <scope>NUCLEOTIDE SEQUENCE [LARGE SCALE GENOMIC DNA]</scope>
    <source>
        <strain evidence="10">1604HC</strain>
    </source>
</reference>
<feature type="transmembrane region" description="Helical" evidence="8">
    <location>
        <begin position="74"/>
        <end position="95"/>
    </location>
</feature>
<dbReference type="KEGG" id="nabu:FZC36_00615"/>
<dbReference type="AlphaFoldDB" id="A0A5C0UGZ8"/>
<feature type="coiled-coil region" evidence="6">
    <location>
        <begin position="151"/>
        <end position="185"/>
    </location>
</feature>
<dbReference type="PANTHER" id="PTHR30619:SF1">
    <property type="entry name" value="RECOMBINATION PROTEIN 2"/>
    <property type="match status" value="1"/>
</dbReference>
<feature type="region of interest" description="Disordered" evidence="7">
    <location>
        <begin position="274"/>
        <end position="304"/>
    </location>
</feature>
<name>A0A5C0UGZ8_9PROT</name>
<feature type="transmembrane region" description="Helical" evidence="8">
    <location>
        <begin position="589"/>
        <end position="608"/>
    </location>
</feature>
<evidence type="ECO:0000259" key="9">
    <source>
        <dbReference type="Pfam" id="PF03772"/>
    </source>
</evidence>
<evidence type="ECO:0000256" key="4">
    <source>
        <dbReference type="ARBA" id="ARBA00022989"/>
    </source>
</evidence>
<feature type="transmembrane region" description="Helical" evidence="8">
    <location>
        <begin position="21"/>
        <end position="40"/>
    </location>
</feature>
<dbReference type="NCBIfam" id="TIGR00360">
    <property type="entry name" value="ComEC_N-term"/>
    <property type="match status" value="1"/>
</dbReference>
<evidence type="ECO:0000313" key="10">
    <source>
        <dbReference type="EMBL" id="QEK38941.1"/>
    </source>
</evidence>
<dbReference type="Proteomes" id="UP000324924">
    <property type="component" value="Chromosome"/>
</dbReference>
<keyword evidence="5 8" id="KW-0472">Membrane</keyword>
<feature type="transmembrane region" description="Helical" evidence="8">
    <location>
        <begin position="402"/>
        <end position="420"/>
    </location>
</feature>
<feature type="transmembrane region" description="Helical" evidence="8">
    <location>
        <begin position="374"/>
        <end position="395"/>
    </location>
</feature>
<feature type="transmembrane region" description="Helical" evidence="8">
    <location>
        <begin position="526"/>
        <end position="549"/>
    </location>
</feature>
<evidence type="ECO:0000256" key="7">
    <source>
        <dbReference type="SAM" id="MobiDB-lite"/>
    </source>
</evidence>
<gene>
    <name evidence="10" type="ORF">FZC36_00615</name>
</gene>
<evidence type="ECO:0000256" key="5">
    <source>
        <dbReference type="ARBA" id="ARBA00023136"/>
    </source>
</evidence>
<organism evidence="10 11">
    <name type="scientific">Candidatus Nesciobacter abundans</name>
    <dbReference type="NCBI Taxonomy" id="2601668"/>
    <lineage>
        <taxon>Bacteria</taxon>
        <taxon>Pseudomonadati</taxon>
        <taxon>Pseudomonadota</taxon>
        <taxon>Alphaproteobacteria</taxon>
        <taxon>Holosporales</taxon>
        <taxon>Holosporaceae</taxon>
        <taxon>Candidatus Nesciobacter</taxon>
    </lineage>
</organism>
<sequence>MIFRSFLVGQILGILTYLSNKNLMISIVSLLFFGIIYDIAKCIQSKFNNNPKQVSDFNTKNKIQSNNIYLYTRISLYLGFSLGFISIMIKTFYIAMNMPVIEKRGADSYIKGNVISVEGSEKYTKILIQAETLNKSTISNKIRLVLKNESVNESTNNLEKHNLLNEKLENKYSYIESTYNDIENTDTTKHNKRHCNNDSFINVGDLLSIKASIYNVPAPCIKGGMDSRYSEFFENVFAHGEVISYTKLESRKAESLKEKIICFLEKSLKNTQINKKDQSSETEKPNISITSTQTSKESEPCKNPYKQRISDSSALILALVFGDRSYLSNETVEAFQKSGIAHSIAISGLHIGCISFLFYIIFKSLICLLYPKLGLSFSIISLSSVISGLFTLTYLKFIKIQLSVIRACIMLIAPLAGYILNRKTDSFRNIEIACLIILAVWPESILYPGFQLSFFASLSLIYLNKVSSKSSIMKSLMINSNRKTISNFLKRIMKYVALSVIYSSFVSFITLPYVTYWFQQITLQPILANIICVPIVLITVCLGIVLMLFMLFNIKIIFLAKSILFLSNLTINLAFFFKDFLNNTIQVHQISHNVIIFWSIGILYIFYINTSHVNSAHRDSGPTIEVSKINTLNTKTSLHTIFSNTVFSKITKLSFTITNFITINSFMNSFLIYLIFFLPFCISIIKKPRRMLIISSKNYAIYENGKLFTKEENYLTHSWARTLGSKMIVTNHVNTYPLEIKSNNSVYYLGRALAYKKTFPCLIYLDKIEVVRWR</sequence>
<dbReference type="InterPro" id="IPR052159">
    <property type="entry name" value="Competence_DNA_uptake"/>
</dbReference>
<keyword evidence="4 8" id="KW-1133">Transmembrane helix</keyword>
<evidence type="ECO:0000256" key="2">
    <source>
        <dbReference type="ARBA" id="ARBA00022475"/>
    </source>
</evidence>
<feature type="compositionally biased region" description="Basic and acidic residues" evidence="7">
    <location>
        <begin position="274"/>
        <end position="284"/>
    </location>
</feature>
<dbReference type="InterPro" id="IPR004477">
    <property type="entry name" value="ComEC_N"/>
</dbReference>